<reference evidence="1 2" key="1">
    <citation type="submission" date="2018-03" db="EMBL/GenBank/DDBJ databases">
        <title>The draft genome of Mesorhizobium soli JCM 19897.</title>
        <authorList>
            <person name="Li L."/>
            <person name="Liu L."/>
            <person name="Liang L."/>
            <person name="Wang T."/>
            <person name="Zhang X."/>
        </authorList>
    </citation>
    <scope>NUCLEOTIDE SEQUENCE [LARGE SCALE GENOMIC DNA]</scope>
    <source>
        <strain evidence="1 2">JCM 19897</strain>
    </source>
</reference>
<keyword evidence="2" id="KW-1185">Reference proteome</keyword>
<organism evidence="1 2">
    <name type="scientific">Pseudaminobacter soli</name>
    <name type="common">ex Li et al. 2025</name>
    <dbReference type="NCBI Taxonomy" id="1295366"/>
    <lineage>
        <taxon>Bacteria</taxon>
        <taxon>Pseudomonadati</taxon>
        <taxon>Pseudomonadota</taxon>
        <taxon>Alphaproteobacteria</taxon>
        <taxon>Hyphomicrobiales</taxon>
        <taxon>Phyllobacteriaceae</taxon>
        <taxon>Pseudaminobacter</taxon>
    </lineage>
</organism>
<protein>
    <submittedName>
        <fullName evidence="1">Uncharacterized protein</fullName>
    </submittedName>
</protein>
<dbReference type="EMBL" id="PXYL01000037">
    <property type="protein sequence ID" value="PSJ51730.1"/>
    <property type="molecule type" value="Genomic_DNA"/>
</dbReference>
<dbReference type="AlphaFoldDB" id="A0A2P7RNF6"/>
<dbReference type="Proteomes" id="UP000240653">
    <property type="component" value="Unassembled WGS sequence"/>
</dbReference>
<accession>A0A2P7RNF6</accession>
<evidence type="ECO:0000313" key="1">
    <source>
        <dbReference type="EMBL" id="PSJ51730.1"/>
    </source>
</evidence>
<sequence length="70" mass="8001">MDRKFAIEASDRAIRGVAELNDIVKHSKEWGDEDMKKLKRGIGLAIGKIEMDVICCIYNVYRDLDDLKGM</sequence>
<gene>
    <name evidence="1" type="ORF">C7I85_29395</name>
</gene>
<dbReference type="RefSeq" id="WP_106727538.1">
    <property type="nucleotide sequence ID" value="NZ_PXYL01000037.1"/>
</dbReference>
<name>A0A2P7RNF6_9HYPH</name>
<evidence type="ECO:0000313" key="2">
    <source>
        <dbReference type="Proteomes" id="UP000240653"/>
    </source>
</evidence>
<dbReference type="OrthoDB" id="9155849at2"/>
<comment type="caution">
    <text evidence="1">The sequence shown here is derived from an EMBL/GenBank/DDBJ whole genome shotgun (WGS) entry which is preliminary data.</text>
</comment>
<proteinExistence type="predicted"/>